<feature type="region of interest" description="Disordered" evidence="1">
    <location>
        <begin position="296"/>
        <end position="333"/>
    </location>
</feature>
<dbReference type="AlphaFoldDB" id="T1K601"/>
<feature type="domain" description="MH2" evidence="2">
    <location>
        <begin position="55"/>
        <end position="246"/>
    </location>
</feature>
<dbReference type="EnsemblMetazoa" id="tetur05g08120.1">
    <property type="protein sequence ID" value="tetur05g08120.1"/>
    <property type="gene ID" value="tetur05g08120"/>
</dbReference>
<feature type="region of interest" description="Disordered" evidence="1">
    <location>
        <begin position="458"/>
        <end position="477"/>
    </location>
</feature>
<reference evidence="3" key="2">
    <citation type="submission" date="2015-06" db="UniProtKB">
        <authorList>
            <consortium name="EnsemblMetazoa"/>
        </authorList>
    </citation>
    <scope>IDENTIFICATION</scope>
</reference>
<dbReference type="Gene3D" id="2.60.200.10">
    <property type="match status" value="1"/>
</dbReference>
<dbReference type="EMBL" id="CAEY01001591">
    <property type="status" value="NOT_ANNOTATED_CDS"/>
    <property type="molecule type" value="Genomic_DNA"/>
</dbReference>
<proteinExistence type="predicted"/>
<feature type="compositionally biased region" description="Basic and acidic residues" evidence="1">
    <location>
        <begin position="314"/>
        <end position="328"/>
    </location>
</feature>
<protein>
    <recommendedName>
        <fullName evidence="2">MH2 domain-containing protein</fullName>
    </recommendedName>
</protein>
<dbReference type="eggNOG" id="ENOG502QVF6">
    <property type="taxonomic scope" value="Eukaryota"/>
</dbReference>
<evidence type="ECO:0000256" key="1">
    <source>
        <dbReference type="SAM" id="MobiDB-lite"/>
    </source>
</evidence>
<dbReference type="GO" id="GO:0050793">
    <property type="term" value="P:regulation of developmental process"/>
    <property type="evidence" value="ECO:0007669"/>
    <property type="project" value="UniProtKB-ARBA"/>
</dbReference>
<feature type="compositionally biased region" description="Polar residues" evidence="1">
    <location>
        <begin position="262"/>
        <end position="281"/>
    </location>
</feature>
<accession>T1K601</accession>
<dbReference type="PROSITE" id="PS51076">
    <property type="entry name" value="MH2"/>
    <property type="match status" value="1"/>
</dbReference>
<dbReference type="KEGG" id="tut:107360770"/>
<dbReference type="GO" id="GO:0009791">
    <property type="term" value="P:post-embryonic development"/>
    <property type="evidence" value="ECO:0007669"/>
    <property type="project" value="UniProtKB-ARBA"/>
</dbReference>
<dbReference type="InterPro" id="IPR001132">
    <property type="entry name" value="SMAD_dom_Dwarfin-type"/>
</dbReference>
<gene>
    <name evidence="3" type="primary">107360770</name>
</gene>
<dbReference type="OrthoDB" id="5973987at2759"/>
<dbReference type="Proteomes" id="UP000015104">
    <property type="component" value="Unassembled WGS sequence"/>
</dbReference>
<dbReference type="Pfam" id="PF03166">
    <property type="entry name" value="MH2"/>
    <property type="match status" value="1"/>
</dbReference>
<dbReference type="SUPFAM" id="SSF49879">
    <property type="entry name" value="SMAD/FHA domain"/>
    <property type="match status" value="1"/>
</dbReference>
<dbReference type="GO" id="GO:0006355">
    <property type="term" value="P:regulation of DNA-templated transcription"/>
    <property type="evidence" value="ECO:0007669"/>
    <property type="project" value="InterPro"/>
</dbReference>
<evidence type="ECO:0000313" key="4">
    <source>
        <dbReference type="Proteomes" id="UP000015104"/>
    </source>
</evidence>
<keyword evidence="4" id="KW-1185">Reference proteome</keyword>
<dbReference type="FunFam" id="2.60.200.10:FF:000006">
    <property type="entry name" value="Expansion, isoform A"/>
    <property type="match status" value="1"/>
</dbReference>
<dbReference type="GO" id="GO:0051239">
    <property type="term" value="P:regulation of multicellular organismal process"/>
    <property type="evidence" value="ECO:0007669"/>
    <property type="project" value="UniProtKB-ARBA"/>
</dbReference>
<dbReference type="InterPro" id="IPR008984">
    <property type="entry name" value="SMAD_FHA_dom_sf"/>
</dbReference>
<feature type="region of interest" description="Disordered" evidence="1">
    <location>
        <begin position="253"/>
        <end position="281"/>
    </location>
</feature>
<evidence type="ECO:0000313" key="3">
    <source>
        <dbReference type="EnsemblMetazoa" id="tetur05g08120.1"/>
    </source>
</evidence>
<dbReference type="InterPro" id="IPR017855">
    <property type="entry name" value="SMAD-like_dom_sf"/>
</dbReference>
<name>T1K601_TETUR</name>
<feature type="compositionally biased region" description="Low complexity" evidence="1">
    <location>
        <begin position="296"/>
        <end position="310"/>
    </location>
</feature>
<sequence length="494" mass="56652">MISRRKILSRSQSDIDYPYDAYAVEEDIWYDKDTLYSDHIQEILKKWEQIDDEIWGKIICMERNRRIAKAYARVPVLTVSGSDDGFDGFKIGLNGFDRAPSRDPLVKRVRDHIGEGVRIKMDEFGNIIIKRLSHCDVFIRGYDREANSISKGILDLDGELTLEKSVKLFDMKKFQSGLNKELRSAYPDRRRLENQCINVIAFVKDATDVLDLPVWIMVVNIVALDMLKSKLPQVCYRNENVPKFVNVFTKPEQDEDPYSVPSLPTSKRPQITSGKQSNHRVNANNNTALITSAVNNNNNVNVNNVNNNNNSKTSDAKPPELPPRDFAKIKKTKEKKIPSMFKSLVRGESRKQTAATPAPKKEVDYEDPYYCGMQARVSHFAVPRERKPAAGLTSLQDMRKSHSSGYLNSLFNPSSNFNPYRGGSSYYSYYDSTFESDPYMSSGDGYDTYAPLYGRTPNLFSAHHHHQQPQQRRHQPQRAYLCEVQGERYATEWD</sequence>
<dbReference type="HOGENOM" id="CLU_044267_0_0_1"/>
<dbReference type="PANTHER" id="PTHR22742">
    <property type="entry name" value="EXPANSION, ISOFORM A-RELATED"/>
    <property type="match status" value="1"/>
</dbReference>
<evidence type="ECO:0000259" key="2">
    <source>
        <dbReference type="PROSITE" id="PS51076"/>
    </source>
</evidence>
<feature type="compositionally biased region" description="Basic residues" evidence="1">
    <location>
        <begin position="462"/>
        <end position="476"/>
    </location>
</feature>
<organism evidence="3 4">
    <name type="scientific">Tetranychus urticae</name>
    <name type="common">Two-spotted spider mite</name>
    <dbReference type="NCBI Taxonomy" id="32264"/>
    <lineage>
        <taxon>Eukaryota</taxon>
        <taxon>Metazoa</taxon>
        <taxon>Ecdysozoa</taxon>
        <taxon>Arthropoda</taxon>
        <taxon>Chelicerata</taxon>
        <taxon>Arachnida</taxon>
        <taxon>Acari</taxon>
        <taxon>Acariformes</taxon>
        <taxon>Trombidiformes</taxon>
        <taxon>Prostigmata</taxon>
        <taxon>Eleutherengona</taxon>
        <taxon>Raphignathae</taxon>
        <taxon>Tetranychoidea</taxon>
        <taxon>Tetranychidae</taxon>
        <taxon>Tetranychus</taxon>
    </lineage>
</organism>
<dbReference type="SMART" id="SM00524">
    <property type="entry name" value="DWB"/>
    <property type="match status" value="1"/>
</dbReference>
<dbReference type="PANTHER" id="PTHR22742:SF2">
    <property type="entry name" value="EXPANSION, ISOFORM A-RELATED"/>
    <property type="match status" value="1"/>
</dbReference>
<reference evidence="4" key="1">
    <citation type="submission" date="2011-08" db="EMBL/GenBank/DDBJ databases">
        <authorList>
            <person name="Rombauts S."/>
        </authorList>
    </citation>
    <scope>NUCLEOTIDE SEQUENCE</scope>
    <source>
        <strain evidence="4">London</strain>
    </source>
</reference>